<evidence type="ECO:0000313" key="2">
    <source>
        <dbReference type="Proteomes" id="UP000826656"/>
    </source>
</evidence>
<comment type="caution">
    <text evidence="1">The sequence shown here is derived from an EMBL/GenBank/DDBJ whole genome shotgun (WGS) entry which is preliminary data.</text>
</comment>
<dbReference type="Proteomes" id="UP000826656">
    <property type="component" value="Unassembled WGS sequence"/>
</dbReference>
<reference evidence="1 2" key="1">
    <citation type="journal article" date="2021" name="bioRxiv">
        <title>Chromosome-scale and haplotype-resolved genome assembly of a tetraploid potato cultivar.</title>
        <authorList>
            <person name="Sun H."/>
            <person name="Jiao W.-B."/>
            <person name="Krause K."/>
            <person name="Campoy J.A."/>
            <person name="Goel M."/>
            <person name="Folz-Donahue K."/>
            <person name="Kukat C."/>
            <person name="Huettel B."/>
            <person name="Schneeberger K."/>
        </authorList>
    </citation>
    <scope>NUCLEOTIDE SEQUENCE [LARGE SCALE GENOMIC DNA]</scope>
    <source>
        <strain evidence="1">SolTubOtavaFocal</strain>
        <tissue evidence="1">Leaves</tissue>
    </source>
</reference>
<dbReference type="EMBL" id="JAIVGD010000015">
    <property type="protein sequence ID" value="KAH0756998.1"/>
    <property type="molecule type" value="Genomic_DNA"/>
</dbReference>
<keyword evidence="2" id="KW-1185">Reference proteome</keyword>
<accession>A0ABQ7V0T5</accession>
<sequence>MVTEEQKEELIKEYTKEEVKQALWAIDDNKSPGPDGYGSKFFKDCWGLWEMMSLEGYLNISQMGKC</sequence>
<protein>
    <submittedName>
        <fullName evidence="1">Uncharacterized protein</fullName>
    </submittedName>
</protein>
<evidence type="ECO:0000313" key="1">
    <source>
        <dbReference type="EMBL" id="KAH0756998.1"/>
    </source>
</evidence>
<organism evidence="1 2">
    <name type="scientific">Solanum tuberosum</name>
    <name type="common">Potato</name>
    <dbReference type="NCBI Taxonomy" id="4113"/>
    <lineage>
        <taxon>Eukaryota</taxon>
        <taxon>Viridiplantae</taxon>
        <taxon>Streptophyta</taxon>
        <taxon>Embryophyta</taxon>
        <taxon>Tracheophyta</taxon>
        <taxon>Spermatophyta</taxon>
        <taxon>Magnoliopsida</taxon>
        <taxon>eudicotyledons</taxon>
        <taxon>Gunneridae</taxon>
        <taxon>Pentapetalae</taxon>
        <taxon>asterids</taxon>
        <taxon>lamiids</taxon>
        <taxon>Solanales</taxon>
        <taxon>Solanaceae</taxon>
        <taxon>Solanoideae</taxon>
        <taxon>Solaneae</taxon>
        <taxon>Solanum</taxon>
    </lineage>
</organism>
<name>A0ABQ7V0T5_SOLTU</name>
<proteinExistence type="predicted"/>
<gene>
    <name evidence="1" type="ORF">KY290_020491</name>
</gene>